<comment type="caution">
    <text evidence="4">The sequence shown here is derived from an EMBL/GenBank/DDBJ whole genome shotgun (WGS) entry which is preliminary data.</text>
</comment>
<organism evidence="4 5">
    <name type="scientific">Roseomonas elaeocarpi</name>
    <dbReference type="NCBI Taxonomy" id="907779"/>
    <lineage>
        <taxon>Bacteria</taxon>
        <taxon>Pseudomonadati</taxon>
        <taxon>Pseudomonadota</taxon>
        <taxon>Alphaproteobacteria</taxon>
        <taxon>Acetobacterales</taxon>
        <taxon>Roseomonadaceae</taxon>
        <taxon>Roseomonas</taxon>
    </lineage>
</organism>
<evidence type="ECO:0000313" key="4">
    <source>
        <dbReference type="EMBL" id="MFC0407337.1"/>
    </source>
</evidence>
<gene>
    <name evidence="4" type="ORF">ACFFGY_03690</name>
</gene>
<comment type="similarity">
    <text evidence="1">Belongs to the nitroreductase family.</text>
</comment>
<evidence type="ECO:0000256" key="1">
    <source>
        <dbReference type="ARBA" id="ARBA00007118"/>
    </source>
</evidence>
<evidence type="ECO:0000256" key="2">
    <source>
        <dbReference type="ARBA" id="ARBA00023002"/>
    </source>
</evidence>
<dbReference type="Proteomes" id="UP001589865">
    <property type="component" value="Unassembled WGS sequence"/>
</dbReference>
<dbReference type="EMBL" id="JBHLUN010000002">
    <property type="protein sequence ID" value="MFC0407337.1"/>
    <property type="molecule type" value="Genomic_DNA"/>
</dbReference>
<keyword evidence="2" id="KW-0560">Oxidoreductase</keyword>
<dbReference type="Pfam" id="PF00881">
    <property type="entry name" value="Nitroreductase"/>
    <property type="match status" value="1"/>
</dbReference>
<dbReference type="InterPro" id="IPR029479">
    <property type="entry name" value="Nitroreductase"/>
</dbReference>
<protein>
    <submittedName>
        <fullName evidence="4">Nitroreductase family protein</fullName>
    </submittedName>
</protein>
<accession>A0ABV6JNN8</accession>
<reference evidence="4 5" key="1">
    <citation type="submission" date="2024-09" db="EMBL/GenBank/DDBJ databases">
        <authorList>
            <person name="Sun Q."/>
            <person name="Mori K."/>
        </authorList>
    </citation>
    <scope>NUCLEOTIDE SEQUENCE [LARGE SCALE GENOMIC DNA]</scope>
    <source>
        <strain evidence="4 5">TBRC 5777</strain>
    </source>
</reference>
<dbReference type="CDD" id="cd02138">
    <property type="entry name" value="TdsD-like"/>
    <property type="match status" value="1"/>
</dbReference>
<keyword evidence="5" id="KW-1185">Reference proteome</keyword>
<evidence type="ECO:0000313" key="5">
    <source>
        <dbReference type="Proteomes" id="UP001589865"/>
    </source>
</evidence>
<proteinExistence type="inferred from homology"/>
<dbReference type="InterPro" id="IPR000415">
    <property type="entry name" value="Nitroreductase-like"/>
</dbReference>
<dbReference type="SUPFAM" id="SSF55469">
    <property type="entry name" value="FMN-dependent nitroreductase-like"/>
    <property type="match status" value="1"/>
</dbReference>
<evidence type="ECO:0000259" key="3">
    <source>
        <dbReference type="Pfam" id="PF00881"/>
    </source>
</evidence>
<dbReference type="PANTHER" id="PTHR43673">
    <property type="entry name" value="NAD(P)H NITROREDUCTASE YDGI-RELATED"/>
    <property type="match status" value="1"/>
</dbReference>
<feature type="domain" description="Nitroreductase" evidence="3">
    <location>
        <begin position="19"/>
        <end position="164"/>
    </location>
</feature>
<name>A0ABV6JNN8_9PROT</name>
<dbReference type="PANTHER" id="PTHR43673:SF10">
    <property type="entry name" value="NADH DEHYDROGENASE_NAD(P)H NITROREDUCTASE XCC3605-RELATED"/>
    <property type="match status" value="1"/>
</dbReference>
<dbReference type="RefSeq" id="WP_377043032.1">
    <property type="nucleotide sequence ID" value="NZ_JBHLUN010000002.1"/>
</dbReference>
<sequence length="199" mass="21836">MTTANSRTAEHPVDPLFLERWSPRAFADEMISEADLLTMIEAGGWAASSYNSQPWRFLYARRGTAHWDKFLALLNPFNQSWAKNASALVILVSNSLMQPPGADKPVPSHSHSLDAGAAAGNFALQATRMGWQAHGMVGFDLERAFTELNVPQGYRVEAAYAIGKQGDKFTLPEGLQAREMPSPRKPVREIAFEGGFGAE</sequence>
<dbReference type="Gene3D" id="3.40.109.10">
    <property type="entry name" value="NADH Oxidase"/>
    <property type="match status" value="1"/>
</dbReference>